<evidence type="ECO:0000256" key="1">
    <source>
        <dbReference type="SAM" id="MobiDB-lite"/>
    </source>
</evidence>
<dbReference type="InterPro" id="IPR045165">
    <property type="entry name" value="Nitrobindin"/>
</dbReference>
<feature type="domain" description="THAP4-like heme-binding" evidence="3">
    <location>
        <begin position="96"/>
        <end position="241"/>
    </location>
</feature>
<sequence>MKFSLIILQLIGFSFLTRGQDSTTEKFSETPLDSTESSSFASTNPSHDDSTPPSSFTSTSKQVFLGKISSALPTTPTAPVTTTQKPTPAPLHPMFKKLDWLVGKWRGEFSGKVFWPTIPTMNYGEELIIEEAPVAKSSGVRFLNFSARAWSHTTKDQLHDEWGFMTITEQGNVTLMTAGNNGFTTYEEGWVDGQQLILRLKKIGRISFSRDLPVEDLERRFKRLDKTYLEQALRMRTATHPRVGLLDHTIIIYEKKS</sequence>
<dbReference type="AlphaFoldDB" id="A0A915JYM8"/>
<dbReference type="Proteomes" id="UP000887565">
    <property type="component" value="Unplaced"/>
</dbReference>
<evidence type="ECO:0000313" key="4">
    <source>
        <dbReference type="Proteomes" id="UP000887565"/>
    </source>
</evidence>
<feature type="chain" id="PRO_5037182252" evidence="2">
    <location>
        <begin position="20"/>
        <end position="257"/>
    </location>
</feature>
<dbReference type="PANTHER" id="PTHR15854">
    <property type="entry name" value="THAP4 PROTEIN"/>
    <property type="match status" value="1"/>
</dbReference>
<keyword evidence="2" id="KW-0732">Signal</keyword>
<dbReference type="InterPro" id="IPR014878">
    <property type="entry name" value="THAP4-like_heme-bd"/>
</dbReference>
<keyword evidence="4" id="KW-1185">Reference proteome</keyword>
<dbReference type="Gene3D" id="2.40.128.20">
    <property type="match status" value="1"/>
</dbReference>
<feature type="region of interest" description="Disordered" evidence="1">
    <location>
        <begin position="25"/>
        <end position="59"/>
    </location>
</feature>
<organism evidence="4 5">
    <name type="scientific">Romanomermis culicivorax</name>
    <name type="common">Nematode worm</name>
    <dbReference type="NCBI Taxonomy" id="13658"/>
    <lineage>
        <taxon>Eukaryota</taxon>
        <taxon>Metazoa</taxon>
        <taxon>Ecdysozoa</taxon>
        <taxon>Nematoda</taxon>
        <taxon>Enoplea</taxon>
        <taxon>Dorylaimia</taxon>
        <taxon>Mermithida</taxon>
        <taxon>Mermithoidea</taxon>
        <taxon>Mermithidae</taxon>
        <taxon>Romanomermis</taxon>
    </lineage>
</organism>
<dbReference type="SUPFAM" id="SSF50814">
    <property type="entry name" value="Lipocalins"/>
    <property type="match status" value="1"/>
</dbReference>
<dbReference type="InterPro" id="IPR012674">
    <property type="entry name" value="Calycin"/>
</dbReference>
<name>A0A915JYM8_ROMCU</name>
<protein>
    <submittedName>
        <fullName evidence="5">THAP4-like heme-binding beta-barrel domain-containing protein</fullName>
    </submittedName>
</protein>
<reference evidence="5" key="1">
    <citation type="submission" date="2022-11" db="UniProtKB">
        <authorList>
            <consortium name="WormBaseParasite"/>
        </authorList>
    </citation>
    <scope>IDENTIFICATION</scope>
</reference>
<feature type="signal peptide" evidence="2">
    <location>
        <begin position="1"/>
        <end position="19"/>
    </location>
</feature>
<evidence type="ECO:0000256" key="2">
    <source>
        <dbReference type="SAM" id="SignalP"/>
    </source>
</evidence>
<dbReference type="WBParaSite" id="nRc.2.0.1.t31100-RA">
    <property type="protein sequence ID" value="nRc.2.0.1.t31100-RA"/>
    <property type="gene ID" value="nRc.2.0.1.g31100"/>
</dbReference>
<dbReference type="CDD" id="cd07828">
    <property type="entry name" value="lipocalin_heme-bd-THAP4-like"/>
    <property type="match status" value="1"/>
</dbReference>
<evidence type="ECO:0000313" key="5">
    <source>
        <dbReference type="WBParaSite" id="nRc.2.0.1.t31100-RA"/>
    </source>
</evidence>
<evidence type="ECO:0000259" key="3">
    <source>
        <dbReference type="Pfam" id="PF08768"/>
    </source>
</evidence>
<proteinExistence type="predicted"/>
<dbReference type="Pfam" id="PF08768">
    <property type="entry name" value="THAP4_heme-bd"/>
    <property type="match status" value="1"/>
</dbReference>
<feature type="compositionally biased region" description="Polar residues" evidence="1">
    <location>
        <begin position="31"/>
        <end position="41"/>
    </location>
</feature>
<accession>A0A915JYM8</accession>
<dbReference type="PANTHER" id="PTHR15854:SF16">
    <property type="entry name" value="THAP4-LIKE HEME-BINDING BETA-BARREL DOMAIN-CONTAINING PROTEIN"/>
    <property type="match status" value="1"/>
</dbReference>